<dbReference type="InterPro" id="IPR029045">
    <property type="entry name" value="ClpP/crotonase-like_dom_sf"/>
</dbReference>
<dbReference type="OrthoDB" id="45421at2759"/>
<keyword evidence="4" id="KW-0720">Serine protease</keyword>
<keyword evidence="2" id="KW-0645">Protease</keyword>
<evidence type="ECO:0000259" key="5">
    <source>
        <dbReference type="Pfam" id="PF01343"/>
    </source>
</evidence>
<dbReference type="NCBIfam" id="TIGR00706">
    <property type="entry name" value="SppA_dom"/>
    <property type="match status" value="1"/>
</dbReference>
<sequence>MAATMLTTAAAARPVLITRQGAGSRKPASHAARATHLVVQAQQDVDNAATPQAPAAVAVPETPAQQNGAGSAVEMLPERELEYVEPSGGDKLWTSLRLISALPWRRFKKGSALVLKLGGAIAEQPQGRFSSTVSLPALCDCLKKAALDPRVAGVVIKIEPLACGWAKLQEVRRHIEYFRSSGKFCMAYMERAGEKEYYLASACGEIYAPPSASVSIRGMSVAGTFLRGALEKVGIEPEVRRIGKYKSAGDQLLREDMSEPQREQLTALLDDIYDGFVADVAASLGKSQEEVIAFMDRGEYDMEAVKAAGFVTGLVYECELEEMLKKRTGGKEDQLPTVGYSKYKKVRPSTFGINAGGKKAVAVVRTSGAIIGGSGGTGATITAADVIRQLRGIKKNKAIAAVVLRIDSPGGDALASDLMWREIQELAKTKPVIASMADVAASGGYYMAMACSKIVAESRTITGSIGVVTGKFNLAELYTKLGYSKEVLSKGKWAQLLSEAKPFSEEEAALFDASAMHAYESFRNKAAASRGMTVEATQEVAQGRVWSGRRAATIGLVDSLGGVSRAIQLAKLAAGLKLDERVRVLEVSRAKTSPLQLITGGGGASLSATLGMLLLQSVFNGGSPSQGAMATGAAAGAPLLMQALSAAMAGSAAGAEALPAAGAVRAEMPDIVVEGVASQALLAAGCAPSSSPLFDDA</sequence>
<reference evidence="6" key="1">
    <citation type="journal article" date="2019" name="Plant J.">
        <title>Chlorella vulgaris genome assembly and annotation reveals the molecular basis for metabolic acclimation to high light conditions.</title>
        <authorList>
            <person name="Cecchin M."/>
            <person name="Marcolungo L."/>
            <person name="Rossato M."/>
            <person name="Girolomoni L."/>
            <person name="Cosentino E."/>
            <person name="Cuine S."/>
            <person name="Li-Beisson Y."/>
            <person name="Delledonne M."/>
            <person name="Ballottari M."/>
        </authorList>
    </citation>
    <scope>NUCLEOTIDE SEQUENCE</scope>
    <source>
        <strain evidence="6">211/11P</strain>
    </source>
</reference>
<dbReference type="EMBL" id="SIDB01000001">
    <property type="protein sequence ID" value="KAI3438408.1"/>
    <property type="molecule type" value="Genomic_DNA"/>
</dbReference>
<feature type="domain" description="Peptidase S49" evidence="5">
    <location>
        <begin position="426"/>
        <end position="576"/>
    </location>
</feature>
<dbReference type="InterPro" id="IPR047217">
    <property type="entry name" value="S49_SppA_67K_type_N"/>
</dbReference>
<dbReference type="InterPro" id="IPR002142">
    <property type="entry name" value="Peptidase_S49"/>
</dbReference>
<gene>
    <name evidence="6" type="ORF">D9Q98_000839</name>
</gene>
<dbReference type="GO" id="GO:0008236">
    <property type="term" value="F:serine-type peptidase activity"/>
    <property type="evidence" value="ECO:0007669"/>
    <property type="project" value="UniProtKB-KW"/>
</dbReference>
<dbReference type="GO" id="GO:0006508">
    <property type="term" value="P:proteolysis"/>
    <property type="evidence" value="ECO:0007669"/>
    <property type="project" value="UniProtKB-KW"/>
</dbReference>
<dbReference type="CDD" id="cd07018">
    <property type="entry name" value="S49_SppA_67K_type"/>
    <property type="match status" value="1"/>
</dbReference>
<evidence type="ECO:0000256" key="4">
    <source>
        <dbReference type="ARBA" id="ARBA00022825"/>
    </source>
</evidence>
<dbReference type="SUPFAM" id="SSF52096">
    <property type="entry name" value="ClpP/crotonase"/>
    <property type="match status" value="2"/>
</dbReference>
<evidence type="ECO:0000256" key="2">
    <source>
        <dbReference type="ARBA" id="ARBA00022670"/>
    </source>
</evidence>
<dbReference type="Pfam" id="PF01343">
    <property type="entry name" value="Peptidase_S49"/>
    <property type="match status" value="2"/>
</dbReference>
<name>A0A9D4TZ12_CHLVU</name>
<dbReference type="CDD" id="cd07023">
    <property type="entry name" value="S49_Sppa_N_C"/>
    <property type="match status" value="1"/>
</dbReference>
<reference evidence="6" key="2">
    <citation type="submission" date="2020-11" db="EMBL/GenBank/DDBJ databases">
        <authorList>
            <person name="Cecchin M."/>
            <person name="Marcolungo L."/>
            <person name="Rossato M."/>
            <person name="Girolomoni L."/>
            <person name="Cosentino E."/>
            <person name="Cuine S."/>
            <person name="Li-Beisson Y."/>
            <person name="Delledonne M."/>
            <person name="Ballottari M."/>
        </authorList>
    </citation>
    <scope>NUCLEOTIDE SEQUENCE</scope>
    <source>
        <strain evidence="6">211/11P</strain>
        <tissue evidence="6">Whole cell</tissue>
    </source>
</reference>
<feature type="domain" description="Peptidase S49" evidence="5">
    <location>
        <begin position="179"/>
        <end position="320"/>
    </location>
</feature>
<proteinExistence type="inferred from homology"/>
<dbReference type="PANTHER" id="PTHR33209:SF1">
    <property type="entry name" value="PEPTIDASE S49 DOMAIN-CONTAINING PROTEIN"/>
    <property type="match status" value="1"/>
</dbReference>
<organism evidence="6 7">
    <name type="scientific">Chlorella vulgaris</name>
    <name type="common">Green alga</name>
    <dbReference type="NCBI Taxonomy" id="3077"/>
    <lineage>
        <taxon>Eukaryota</taxon>
        <taxon>Viridiplantae</taxon>
        <taxon>Chlorophyta</taxon>
        <taxon>core chlorophytes</taxon>
        <taxon>Trebouxiophyceae</taxon>
        <taxon>Chlorellales</taxon>
        <taxon>Chlorellaceae</taxon>
        <taxon>Chlorella clade</taxon>
        <taxon>Chlorella</taxon>
    </lineage>
</organism>
<comment type="caution">
    <text evidence="6">The sequence shown here is derived from an EMBL/GenBank/DDBJ whole genome shotgun (WGS) entry which is preliminary data.</text>
</comment>
<dbReference type="InterPro" id="IPR047272">
    <property type="entry name" value="S49_SppA_C"/>
</dbReference>
<evidence type="ECO:0000256" key="1">
    <source>
        <dbReference type="ARBA" id="ARBA00008683"/>
    </source>
</evidence>
<dbReference type="AlphaFoldDB" id="A0A9D4TZ12"/>
<evidence type="ECO:0000256" key="3">
    <source>
        <dbReference type="ARBA" id="ARBA00022801"/>
    </source>
</evidence>
<protein>
    <recommendedName>
        <fullName evidence="5">Peptidase S49 domain-containing protein</fullName>
    </recommendedName>
</protein>
<dbReference type="InterPro" id="IPR004635">
    <property type="entry name" value="Pept_S49_SppA"/>
</dbReference>
<keyword evidence="3" id="KW-0378">Hydrolase</keyword>
<dbReference type="Gene3D" id="3.90.226.10">
    <property type="entry name" value="2-enoyl-CoA Hydratase, Chain A, domain 1"/>
    <property type="match status" value="3"/>
</dbReference>
<evidence type="ECO:0000313" key="6">
    <source>
        <dbReference type="EMBL" id="KAI3438408.1"/>
    </source>
</evidence>
<dbReference type="Proteomes" id="UP001055712">
    <property type="component" value="Unassembled WGS sequence"/>
</dbReference>
<evidence type="ECO:0000313" key="7">
    <source>
        <dbReference type="Proteomes" id="UP001055712"/>
    </source>
</evidence>
<keyword evidence="7" id="KW-1185">Reference proteome</keyword>
<dbReference type="PANTHER" id="PTHR33209">
    <property type="entry name" value="PROTEASE 4"/>
    <property type="match status" value="1"/>
</dbReference>
<comment type="similarity">
    <text evidence="1">Belongs to the peptidase S49 family.</text>
</comment>
<accession>A0A9D4TZ12</accession>